<dbReference type="Gene3D" id="3.30.70.270">
    <property type="match status" value="1"/>
</dbReference>
<dbReference type="RefSeq" id="WP_129060338.1">
    <property type="nucleotide sequence ID" value="NZ_NXIE01000001.1"/>
</dbReference>
<feature type="coiled-coil region" evidence="3">
    <location>
        <begin position="113"/>
        <end position="217"/>
    </location>
</feature>
<dbReference type="OrthoDB" id="9779960at2"/>
<protein>
    <recommendedName>
        <fullName evidence="1">diguanylate cyclase</fullName>
        <ecNumber evidence="1">2.7.7.65</ecNumber>
    </recommendedName>
</protein>
<name>A0A4Q1B541_9BACT</name>
<dbReference type="NCBIfam" id="TIGR00254">
    <property type="entry name" value="GGDEF"/>
    <property type="match status" value="1"/>
</dbReference>
<dbReference type="InterPro" id="IPR029787">
    <property type="entry name" value="Nucleotide_cyclase"/>
</dbReference>
<dbReference type="PANTHER" id="PTHR45138:SF9">
    <property type="entry name" value="DIGUANYLATE CYCLASE DGCM-RELATED"/>
    <property type="match status" value="1"/>
</dbReference>
<dbReference type="InterPro" id="IPR050469">
    <property type="entry name" value="Diguanylate_Cyclase"/>
</dbReference>
<dbReference type="SMART" id="SM00267">
    <property type="entry name" value="GGDEF"/>
    <property type="match status" value="1"/>
</dbReference>
<dbReference type="CDD" id="cd01949">
    <property type="entry name" value="GGDEF"/>
    <property type="match status" value="1"/>
</dbReference>
<evidence type="ECO:0000256" key="3">
    <source>
        <dbReference type="SAM" id="Coils"/>
    </source>
</evidence>
<dbReference type="AlphaFoldDB" id="A0A4Q1B541"/>
<keyword evidence="6" id="KW-1185">Reference proteome</keyword>
<dbReference type="InterPro" id="IPR000160">
    <property type="entry name" value="GGDEF_dom"/>
</dbReference>
<keyword evidence="3" id="KW-0175">Coiled coil</keyword>
<dbReference type="EMBL" id="NXIE01000001">
    <property type="protein sequence ID" value="RXK14227.1"/>
    <property type="molecule type" value="Genomic_DNA"/>
</dbReference>
<dbReference type="FunFam" id="3.30.70.270:FF:000001">
    <property type="entry name" value="Diguanylate cyclase domain protein"/>
    <property type="match status" value="1"/>
</dbReference>
<dbReference type="Proteomes" id="UP000289718">
    <property type="component" value="Unassembled WGS sequence"/>
</dbReference>
<dbReference type="SUPFAM" id="SSF55073">
    <property type="entry name" value="Nucleotide cyclase"/>
    <property type="match status" value="1"/>
</dbReference>
<dbReference type="PANTHER" id="PTHR45138">
    <property type="entry name" value="REGULATORY COMPONENTS OF SENSORY TRANSDUCTION SYSTEM"/>
    <property type="match status" value="1"/>
</dbReference>
<dbReference type="Pfam" id="PF00990">
    <property type="entry name" value="GGDEF"/>
    <property type="match status" value="1"/>
</dbReference>
<gene>
    <name evidence="5" type="ORF">CP965_01915</name>
</gene>
<dbReference type="EC" id="2.7.7.65" evidence="1"/>
<evidence type="ECO:0000313" key="5">
    <source>
        <dbReference type="EMBL" id="RXK14227.1"/>
    </source>
</evidence>
<feature type="domain" description="GGDEF" evidence="4">
    <location>
        <begin position="216"/>
        <end position="348"/>
    </location>
</feature>
<accession>A0A4Q1B541</accession>
<comment type="catalytic activity">
    <reaction evidence="2">
        <text>2 GTP = 3',3'-c-di-GMP + 2 diphosphate</text>
        <dbReference type="Rhea" id="RHEA:24898"/>
        <dbReference type="ChEBI" id="CHEBI:33019"/>
        <dbReference type="ChEBI" id="CHEBI:37565"/>
        <dbReference type="ChEBI" id="CHEBI:58805"/>
        <dbReference type="EC" id="2.7.7.65"/>
    </reaction>
</comment>
<sequence>MELVEKIIEKNNEKEQLLSLSIFIKVLKEVLSPSIDFNNDEETNSFINKVSKNPQLLLTKQSMNELKEITKNRITSDRKILQNKTDDIVKLSSLMERYFDKTILESSNSSEKIHKIKDELQELNISNASQRELGQLQKRLIDTIYNIEHSMEDRREELNNNKEKFLNLHKTIESLQEELNLVKKEKATDYLTSVLNRRAYQEEVEKIEKKYEIFNSSYAIVFYDIDHFKKINDTYGHSCGDEVLKTFGKVLDKLTRKEDTIARYGGEEFIALVNYDKEKELYKYIKRVKSLIESTEFKYEDITINLKFSAGVSFRSKYKNYLETKKKADSLLYKAKKEGRNKIVFDNGIEL</sequence>
<dbReference type="PROSITE" id="PS50887">
    <property type="entry name" value="GGDEF"/>
    <property type="match status" value="1"/>
</dbReference>
<proteinExistence type="predicted"/>
<comment type="caution">
    <text evidence="5">The sequence shown here is derived from an EMBL/GenBank/DDBJ whole genome shotgun (WGS) entry which is preliminary data.</text>
</comment>
<evidence type="ECO:0000256" key="2">
    <source>
        <dbReference type="ARBA" id="ARBA00034247"/>
    </source>
</evidence>
<organism evidence="5 6">
    <name type="scientific">Halarcobacter mediterraneus</name>
    <dbReference type="NCBI Taxonomy" id="2023153"/>
    <lineage>
        <taxon>Bacteria</taxon>
        <taxon>Pseudomonadati</taxon>
        <taxon>Campylobacterota</taxon>
        <taxon>Epsilonproteobacteria</taxon>
        <taxon>Campylobacterales</taxon>
        <taxon>Arcobacteraceae</taxon>
        <taxon>Halarcobacter</taxon>
    </lineage>
</organism>
<evidence type="ECO:0000256" key="1">
    <source>
        <dbReference type="ARBA" id="ARBA00012528"/>
    </source>
</evidence>
<reference evidence="5 6" key="1">
    <citation type="submission" date="2017-09" db="EMBL/GenBank/DDBJ databases">
        <title>Genomics of the genus Arcobacter.</title>
        <authorList>
            <person name="Perez-Cataluna A."/>
            <person name="Figueras M.J."/>
            <person name="Salas-Masso N."/>
        </authorList>
    </citation>
    <scope>NUCLEOTIDE SEQUENCE [LARGE SCALE GENOMIC DNA]</scope>
    <source>
        <strain evidence="5 6">F156-34</strain>
    </source>
</reference>
<evidence type="ECO:0000313" key="6">
    <source>
        <dbReference type="Proteomes" id="UP000289718"/>
    </source>
</evidence>
<dbReference type="GO" id="GO:0052621">
    <property type="term" value="F:diguanylate cyclase activity"/>
    <property type="evidence" value="ECO:0007669"/>
    <property type="project" value="UniProtKB-EC"/>
</dbReference>
<dbReference type="InterPro" id="IPR043128">
    <property type="entry name" value="Rev_trsase/Diguanyl_cyclase"/>
</dbReference>
<evidence type="ECO:0000259" key="4">
    <source>
        <dbReference type="PROSITE" id="PS50887"/>
    </source>
</evidence>